<dbReference type="EMBL" id="CAADFY010000004">
    <property type="protein sequence ID" value="VFK52013.1"/>
    <property type="molecule type" value="Genomic_DNA"/>
</dbReference>
<protein>
    <submittedName>
        <fullName evidence="2">Uncharacterized protein</fullName>
    </submittedName>
</protein>
<organism evidence="2">
    <name type="scientific">Candidatus Kentrum sp. TUN</name>
    <dbReference type="NCBI Taxonomy" id="2126343"/>
    <lineage>
        <taxon>Bacteria</taxon>
        <taxon>Pseudomonadati</taxon>
        <taxon>Pseudomonadota</taxon>
        <taxon>Gammaproteobacteria</taxon>
        <taxon>Candidatus Kentrum</taxon>
    </lineage>
</organism>
<feature type="compositionally biased region" description="Polar residues" evidence="1">
    <location>
        <begin position="14"/>
        <end position="23"/>
    </location>
</feature>
<reference evidence="2" key="1">
    <citation type="submission" date="2019-02" db="EMBL/GenBank/DDBJ databases">
        <authorList>
            <person name="Gruber-Vodicka R. H."/>
            <person name="Seah K. B. B."/>
        </authorList>
    </citation>
    <scope>NUCLEOTIDE SEQUENCE</scope>
    <source>
        <strain evidence="2">BECK_BY2</strain>
        <strain evidence="3">BECK_BY3</strain>
    </source>
</reference>
<dbReference type="AlphaFoldDB" id="A0A450ZAI4"/>
<gene>
    <name evidence="2" type="ORF">BECKTUN1418E_GA0071001_100442</name>
    <name evidence="3" type="ORF">BECKTUN1418F_GA0071002_100442</name>
</gene>
<dbReference type="EMBL" id="CAADFV010000004">
    <property type="protein sequence ID" value="VFK50783.1"/>
    <property type="molecule type" value="Genomic_DNA"/>
</dbReference>
<proteinExistence type="predicted"/>
<accession>A0A450ZAI4</accession>
<evidence type="ECO:0000313" key="3">
    <source>
        <dbReference type="EMBL" id="VFK52013.1"/>
    </source>
</evidence>
<evidence type="ECO:0000313" key="2">
    <source>
        <dbReference type="EMBL" id="VFK50783.1"/>
    </source>
</evidence>
<evidence type="ECO:0000256" key="1">
    <source>
        <dbReference type="SAM" id="MobiDB-lite"/>
    </source>
</evidence>
<name>A0A450ZAI4_9GAMM</name>
<feature type="region of interest" description="Disordered" evidence="1">
    <location>
        <begin position="1"/>
        <end position="23"/>
    </location>
</feature>
<sequence length="54" mass="6333">MRIALPLKQKSKSESFPHTLSMDQPDSIQSRWILHDNYSPLAMKHDLRLKVSEK</sequence>